<reference evidence="2 3" key="1">
    <citation type="journal article" date="2015" name="Stand. Genomic Sci.">
        <title>Genomic Encyclopedia of Bacterial and Archaeal Type Strains, Phase III: the genomes of soil and plant-associated and newly described type strains.</title>
        <authorList>
            <person name="Whitman W.B."/>
            <person name="Woyke T."/>
            <person name="Klenk H.P."/>
            <person name="Zhou Y."/>
            <person name="Lilburn T.G."/>
            <person name="Beck B.J."/>
            <person name="De Vos P."/>
            <person name="Vandamme P."/>
            <person name="Eisen J.A."/>
            <person name="Garrity G."/>
            <person name="Hugenholtz P."/>
            <person name="Kyrpides N.C."/>
        </authorList>
    </citation>
    <scope>NUCLEOTIDE SEQUENCE [LARGE SCALE GENOMIC DNA]</scope>
    <source>
        <strain evidence="2 3">CECT 7306</strain>
    </source>
</reference>
<keyword evidence="1" id="KW-1133">Transmembrane helix</keyword>
<comment type="caution">
    <text evidence="2">The sequence shown here is derived from an EMBL/GenBank/DDBJ whole genome shotgun (WGS) entry which is preliminary data.</text>
</comment>
<dbReference type="EMBL" id="RJKN01000002">
    <property type="protein sequence ID" value="ROP44948.1"/>
    <property type="molecule type" value="Genomic_DNA"/>
</dbReference>
<proteinExistence type="predicted"/>
<feature type="transmembrane region" description="Helical" evidence="1">
    <location>
        <begin position="12"/>
        <end position="35"/>
    </location>
</feature>
<keyword evidence="1" id="KW-0472">Membrane</keyword>
<keyword evidence="3" id="KW-1185">Reference proteome</keyword>
<keyword evidence="1" id="KW-0812">Transmembrane</keyword>
<gene>
    <name evidence="2" type="ORF">EDC03_1078</name>
</gene>
<feature type="transmembrane region" description="Helical" evidence="1">
    <location>
        <begin position="47"/>
        <end position="71"/>
    </location>
</feature>
<dbReference type="InParanoid" id="A0A3N1HR01"/>
<evidence type="ECO:0000313" key="2">
    <source>
        <dbReference type="EMBL" id="ROP44948.1"/>
    </source>
</evidence>
<organism evidence="2 3">
    <name type="scientific">Pseudokineococcus lusitanus</name>
    <dbReference type="NCBI Taxonomy" id="763993"/>
    <lineage>
        <taxon>Bacteria</taxon>
        <taxon>Bacillati</taxon>
        <taxon>Actinomycetota</taxon>
        <taxon>Actinomycetes</taxon>
        <taxon>Kineosporiales</taxon>
        <taxon>Kineosporiaceae</taxon>
        <taxon>Pseudokineococcus</taxon>
    </lineage>
</organism>
<evidence type="ECO:0000256" key="1">
    <source>
        <dbReference type="SAM" id="Phobius"/>
    </source>
</evidence>
<evidence type="ECO:0000313" key="3">
    <source>
        <dbReference type="Proteomes" id="UP000276232"/>
    </source>
</evidence>
<protein>
    <submittedName>
        <fullName evidence="2">Uncharacterized protein</fullName>
    </submittedName>
</protein>
<dbReference type="Proteomes" id="UP000276232">
    <property type="component" value="Unassembled WGS sequence"/>
</dbReference>
<sequence length="100" mass="10816">MDVRRSEPGRARGFAVPLTVGVAVWMVVTTLLPVVQVETGFYPPYVLAALWAFTRPLALAAAGVLVVLGVFRLLRALERHLGAGRPAPTARVDVERPADR</sequence>
<accession>A0A3N1HR01</accession>
<name>A0A3N1HR01_9ACTN</name>
<dbReference type="AlphaFoldDB" id="A0A3N1HR01"/>
<dbReference type="RefSeq" id="WP_123379157.1">
    <property type="nucleotide sequence ID" value="NZ_RJKN01000002.1"/>
</dbReference>